<reference evidence="2" key="1">
    <citation type="journal article" date="2019" name="Int. J. Syst. Evol. Microbiol.">
        <title>The Global Catalogue of Microorganisms (GCM) 10K type strain sequencing project: providing services to taxonomists for standard genome sequencing and annotation.</title>
        <authorList>
            <consortium name="The Broad Institute Genomics Platform"/>
            <consortium name="The Broad Institute Genome Sequencing Center for Infectious Disease"/>
            <person name="Wu L."/>
            <person name="Ma J."/>
        </authorList>
    </citation>
    <scope>NUCLEOTIDE SEQUENCE [LARGE SCALE GENOMIC DNA]</scope>
    <source>
        <strain evidence="2">JCM 4586</strain>
    </source>
</reference>
<dbReference type="RefSeq" id="WP_190020262.1">
    <property type="nucleotide sequence ID" value="NZ_BMUT01000001.1"/>
</dbReference>
<protein>
    <recommendedName>
        <fullName evidence="3">Aminoacyl-transfer RNA synthetases class-II family profile domain-containing protein</fullName>
    </recommendedName>
</protein>
<keyword evidence="2" id="KW-1185">Reference proteome</keyword>
<sequence length="277" mass="30470">MTATISTAEGGALTILGPDQTDLLRDLDRTITGWAGESGAREIMPPPVYPLSDLEKFDVYENFPHLQFVGGPLDVTGAPPAPVEGAFASGDVDPPFLGLPHSSCYGAYLYFENRAVAPETTITLINRCFRNEEKYEGLRRLLSFQMREIVAIGSFEHTQQIIARFTDRIEQFAKNLGLELTKEAASDPFFERDSGRALLQRLSPAKYEFQADGLAIASVNTHRNFFGERCRITIDGTGEHAFTGCVAFGLERWLAVLSDRFDGDLQRARAAVNAAAS</sequence>
<name>A0ABQ2Y6F0_9ACTN</name>
<dbReference type="Gene3D" id="3.30.930.10">
    <property type="entry name" value="Bira Bifunctional Protein, Domain 2"/>
    <property type="match status" value="1"/>
</dbReference>
<dbReference type="InterPro" id="IPR045864">
    <property type="entry name" value="aa-tRNA-synth_II/BPL/LPL"/>
</dbReference>
<evidence type="ECO:0008006" key="3">
    <source>
        <dbReference type="Google" id="ProtNLM"/>
    </source>
</evidence>
<evidence type="ECO:0000313" key="1">
    <source>
        <dbReference type="EMBL" id="GGX66557.1"/>
    </source>
</evidence>
<evidence type="ECO:0000313" key="2">
    <source>
        <dbReference type="Proteomes" id="UP000659223"/>
    </source>
</evidence>
<dbReference type="Proteomes" id="UP000659223">
    <property type="component" value="Unassembled WGS sequence"/>
</dbReference>
<dbReference type="EMBL" id="BMUT01000001">
    <property type="protein sequence ID" value="GGX66557.1"/>
    <property type="molecule type" value="Genomic_DNA"/>
</dbReference>
<accession>A0ABQ2Y6F0</accession>
<dbReference type="SUPFAM" id="SSF55681">
    <property type="entry name" value="Class II aaRS and biotin synthetases"/>
    <property type="match status" value="1"/>
</dbReference>
<organism evidence="1 2">
    <name type="scientific">Streptomyces hiroshimensis</name>
    <dbReference type="NCBI Taxonomy" id="66424"/>
    <lineage>
        <taxon>Bacteria</taxon>
        <taxon>Bacillati</taxon>
        <taxon>Actinomycetota</taxon>
        <taxon>Actinomycetes</taxon>
        <taxon>Kitasatosporales</taxon>
        <taxon>Streptomycetaceae</taxon>
        <taxon>Streptomyces</taxon>
    </lineage>
</organism>
<gene>
    <name evidence="1" type="ORF">GCM10010324_09670</name>
</gene>
<proteinExistence type="predicted"/>
<comment type="caution">
    <text evidence="1">The sequence shown here is derived from an EMBL/GenBank/DDBJ whole genome shotgun (WGS) entry which is preliminary data.</text>
</comment>